<evidence type="ECO:0000259" key="9">
    <source>
        <dbReference type="PROSITE" id="PS51012"/>
    </source>
</evidence>
<keyword evidence="6 8" id="KW-1133">Transmembrane helix</keyword>
<dbReference type="Pfam" id="PF01061">
    <property type="entry name" value="ABC2_membrane"/>
    <property type="match status" value="1"/>
</dbReference>
<feature type="transmembrane region" description="Helical" evidence="8">
    <location>
        <begin position="34"/>
        <end position="56"/>
    </location>
</feature>
<dbReference type="PANTHER" id="PTHR30413:SF10">
    <property type="entry name" value="CAPSULE POLYSACCHARIDE EXPORT INNER-MEMBRANE PROTEIN CTRC"/>
    <property type="match status" value="1"/>
</dbReference>
<feature type="transmembrane region" description="Helical" evidence="8">
    <location>
        <begin position="110"/>
        <end position="134"/>
    </location>
</feature>
<evidence type="ECO:0000256" key="6">
    <source>
        <dbReference type="ARBA" id="ARBA00022989"/>
    </source>
</evidence>
<dbReference type="InterPro" id="IPR047817">
    <property type="entry name" value="ABC2_TM_bact-type"/>
</dbReference>
<organism evidence="10 11">
    <name type="scientific">Lutispora saccharofermentans</name>
    <dbReference type="NCBI Taxonomy" id="3024236"/>
    <lineage>
        <taxon>Bacteria</taxon>
        <taxon>Bacillati</taxon>
        <taxon>Bacillota</taxon>
        <taxon>Clostridia</taxon>
        <taxon>Lutisporales</taxon>
        <taxon>Lutisporaceae</taxon>
        <taxon>Lutispora</taxon>
    </lineage>
</organism>
<feature type="transmembrane region" description="Helical" evidence="8">
    <location>
        <begin position="233"/>
        <end position="251"/>
    </location>
</feature>
<accession>A0ABT1NG80</accession>
<keyword evidence="5 8" id="KW-0812">Transmembrane</keyword>
<evidence type="ECO:0000256" key="7">
    <source>
        <dbReference type="ARBA" id="ARBA00023136"/>
    </source>
</evidence>
<dbReference type="PROSITE" id="PS51012">
    <property type="entry name" value="ABC_TM2"/>
    <property type="match status" value="1"/>
</dbReference>
<reference evidence="10 11" key="1">
    <citation type="submission" date="2021-10" db="EMBL/GenBank/DDBJ databases">
        <title>Lutispora strain m25 sp. nov., a thermophilic, non-spore-forming bacterium isolated from a lab-scale methanogenic bioreactor digesting anaerobic sludge.</title>
        <authorList>
            <person name="El Houari A."/>
            <person name="Mcdonald J."/>
        </authorList>
    </citation>
    <scope>NUCLEOTIDE SEQUENCE [LARGE SCALE GENOMIC DNA]</scope>
    <source>
        <strain evidence="11">m25</strain>
    </source>
</reference>
<evidence type="ECO:0000256" key="5">
    <source>
        <dbReference type="ARBA" id="ARBA00022692"/>
    </source>
</evidence>
<keyword evidence="11" id="KW-1185">Reference proteome</keyword>
<feature type="transmembrane region" description="Helical" evidence="8">
    <location>
        <begin position="177"/>
        <end position="198"/>
    </location>
</feature>
<evidence type="ECO:0000256" key="8">
    <source>
        <dbReference type="RuleBase" id="RU361157"/>
    </source>
</evidence>
<evidence type="ECO:0000256" key="4">
    <source>
        <dbReference type="ARBA" id="ARBA00022475"/>
    </source>
</evidence>
<keyword evidence="3 8" id="KW-0813">Transport</keyword>
<comment type="caution">
    <text evidence="10">The sequence shown here is derived from an EMBL/GenBank/DDBJ whole genome shotgun (WGS) entry which is preliminary data.</text>
</comment>
<dbReference type="InterPro" id="IPR013525">
    <property type="entry name" value="ABC2_TM"/>
</dbReference>
<protein>
    <recommendedName>
        <fullName evidence="8">Transport permease protein</fullName>
    </recommendedName>
</protein>
<evidence type="ECO:0000313" key="11">
    <source>
        <dbReference type="Proteomes" id="UP001651880"/>
    </source>
</evidence>
<proteinExistence type="inferred from homology"/>
<name>A0ABT1NG80_9FIRM</name>
<comment type="similarity">
    <text evidence="2 8">Belongs to the ABC-2 integral membrane protein family.</text>
</comment>
<evidence type="ECO:0000313" key="10">
    <source>
        <dbReference type="EMBL" id="MCQ1529158.1"/>
    </source>
</evidence>
<evidence type="ECO:0000256" key="3">
    <source>
        <dbReference type="ARBA" id="ARBA00022448"/>
    </source>
</evidence>
<evidence type="ECO:0000256" key="1">
    <source>
        <dbReference type="ARBA" id="ARBA00004651"/>
    </source>
</evidence>
<keyword evidence="4 8" id="KW-1003">Cell membrane</keyword>
<feature type="transmembrane region" description="Helical" evidence="8">
    <location>
        <begin position="68"/>
        <end position="90"/>
    </location>
</feature>
<dbReference type="PANTHER" id="PTHR30413">
    <property type="entry name" value="INNER MEMBRANE TRANSPORT PERMEASE"/>
    <property type="match status" value="1"/>
</dbReference>
<dbReference type="Proteomes" id="UP001651880">
    <property type="component" value="Unassembled WGS sequence"/>
</dbReference>
<dbReference type="RefSeq" id="WP_255226673.1">
    <property type="nucleotide sequence ID" value="NZ_JAJEKE010000003.1"/>
</dbReference>
<gene>
    <name evidence="10" type="ORF">LJD61_06295</name>
</gene>
<dbReference type="EMBL" id="JAJEKE010000003">
    <property type="protein sequence ID" value="MCQ1529158.1"/>
    <property type="molecule type" value="Genomic_DNA"/>
</dbReference>
<keyword evidence="7 8" id="KW-0472">Membrane</keyword>
<comment type="subcellular location">
    <subcellularLocation>
        <location evidence="1 8">Cell membrane</location>
        <topology evidence="1 8">Multi-pass membrane protein</topology>
    </subcellularLocation>
</comment>
<feature type="domain" description="ABC transmembrane type-2" evidence="9">
    <location>
        <begin position="32"/>
        <end position="254"/>
    </location>
</feature>
<feature type="transmembrane region" description="Helical" evidence="8">
    <location>
        <begin position="141"/>
        <end position="165"/>
    </location>
</feature>
<evidence type="ECO:0000256" key="2">
    <source>
        <dbReference type="ARBA" id="ARBA00007783"/>
    </source>
</evidence>
<sequence length="262" mass="29878">MLEPFKLIWEYRKIIKSITINDIKAKYAGSFLGILWAFIYPILFLSVYFIVYVVIFKIRLNTMSTFDYVLLIFCGLIPWFGFSEAIGTGVNSVTSNSSLLKNTLFPVELIPVKVVFASMISQLIGMGLLMLVLIVKGYMGLAVLALPILLILQIVFSTGLVWILASLNVFFRDIGQIITVVLIMLMMVSPIAYTNEMISPQILPYMKANPLYYLITMLRDILMFNRLPGIYDFSIFLSVSVFVFYLGYFVFSRLKVVFADYV</sequence>